<accession>A0ABS8B063</accession>
<sequence length="108" mass="12363">MPVWIRVYDEDRDLWQYFEGDEAGQVTRQVELRGDDGTPVTAASLEEVLRFQECSDVDTMSRYQRRYGTIAEGRITDRNGAGRAGEISAEEFERIWLDARRTLGSATP</sequence>
<organism evidence="1 2">
    <name type="scientific">Streptomyces antimicrobicus</name>
    <dbReference type="NCBI Taxonomy" id="2883108"/>
    <lineage>
        <taxon>Bacteria</taxon>
        <taxon>Bacillati</taxon>
        <taxon>Actinomycetota</taxon>
        <taxon>Actinomycetes</taxon>
        <taxon>Kitasatosporales</taxon>
        <taxon>Streptomycetaceae</taxon>
        <taxon>Streptomyces</taxon>
    </lineage>
</organism>
<keyword evidence="2" id="KW-1185">Reference proteome</keyword>
<dbReference type="EMBL" id="JAJAUY010000002">
    <property type="protein sequence ID" value="MCB5177955.1"/>
    <property type="molecule type" value="Genomic_DNA"/>
</dbReference>
<dbReference type="Proteomes" id="UP001199054">
    <property type="component" value="Unassembled WGS sequence"/>
</dbReference>
<comment type="caution">
    <text evidence="1">The sequence shown here is derived from an EMBL/GenBank/DDBJ whole genome shotgun (WGS) entry which is preliminary data.</text>
</comment>
<evidence type="ECO:0000313" key="1">
    <source>
        <dbReference type="EMBL" id="MCB5177955.1"/>
    </source>
</evidence>
<reference evidence="1 2" key="1">
    <citation type="submission" date="2021-10" db="EMBL/GenBank/DDBJ databases">
        <title>Streptomyces sp. strain SMC 277, a novel streptomycete isolated from soil.</title>
        <authorList>
            <person name="Chanama M."/>
        </authorList>
    </citation>
    <scope>NUCLEOTIDE SEQUENCE [LARGE SCALE GENOMIC DNA]</scope>
    <source>
        <strain evidence="1 2">SMC 277</strain>
    </source>
</reference>
<protein>
    <submittedName>
        <fullName evidence="1">Uncharacterized protein</fullName>
    </submittedName>
</protein>
<evidence type="ECO:0000313" key="2">
    <source>
        <dbReference type="Proteomes" id="UP001199054"/>
    </source>
</evidence>
<dbReference type="RefSeq" id="WP_226724357.1">
    <property type="nucleotide sequence ID" value="NZ_JAJAUY010000002.1"/>
</dbReference>
<name>A0ABS8B063_9ACTN</name>
<proteinExistence type="predicted"/>
<gene>
    <name evidence="1" type="ORF">LG632_00925</name>
</gene>